<dbReference type="Gene3D" id="3.50.30.20">
    <property type="entry name" value="Carbamoyl-phosphate synthase small subunit, N-terminal domain"/>
    <property type="match status" value="1"/>
</dbReference>
<dbReference type="GO" id="GO:0006526">
    <property type="term" value="P:L-arginine biosynthetic process"/>
    <property type="evidence" value="ECO:0007669"/>
    <property type="project" value="UniProtKB-UniRule"/>
</dbReference>
<dbReference type="Pfam" id="PF00988">
    <property type="entry name" value="CPSase_sm_chain"/>
    <property type="match status" value="1"/>
</dbReference>
<dbReference type="GO" id="GO:0004088">
    <property type="term" value="F:carbamoyl-phosphate synthase (glutamine-hydrolyzing) activity"/>
    <property type="evidence" value="ECO:0007669"/>
    <property type="project" value="UniProtKB-UniRule"/>
</dbReference>
<dbReference type="FunCoup" id="A0A402CPX9">
    <property type="interactions" value="484"/>
</dbReference>
<evidence type="ECO:0000313" key="12">
    <source>
        <dbReference type="EMBL" id="BDI32888.1"/>
    </source>
</evidence>
<feature type="active site" evidence="11">
    <location>
        <position position="339"/>
    </location>
</feature>
<comment type="similarity">
    <text evidence="3 11">Belongs to the CarA family.</text>
</comment>
<dbReference type="PROSITE" id="PS51273">
    <property type="entry name" value="GATASE_TYPE_1"/>
    <property type="match status" value="1"/>
</dbReference>
<feature type="binding site" evidence="11">
    <location>
        <position position="296"/>
    </location>
    <ligand>
        <name>L-glutamine</name>
        <dbReference type="ChEBI" id="CHEBI:58359"/>
    </ligand>
</feature>
<proteinExistence type="inferred from homology"/>
<dbReference type="RefSeq" id="WP_119319706.1">
    <property type="nucleotide sequence ID" value="NZ_AP025739.1"/>
</dbReference>
<dbReference type="SUPFAM" id="SSF52021">
    <property type="entry name" value="Carbamoyl phosphate synthetase, small subunit N-terminal domain"/>
    <property type="match status" value="1"/>
</dbReference>
<keyword evidence="11" id="KW-0028">Amino-acid biosynthesis</keyword>
<dbReference type="Gene3D" id="3.40.50.880">
    <property type="match status" value="1"/>
</dbReference>
<reference evidence="12 13" key="1">
    <citation type="journal article" date="2019" name="Int. J. Syst. Evol. Microbiol.">
        <title>Capsulimonas corticalis gen. nov., sp. nov., an aerobic capsulated bacterium, of a novel bacterial order, Capsulimonadales ord. nov., of the class Armatimonadia of the phylum Armatimonadetes.</title>
        <authorList>
            <person name="Li J."/>
            <person name="Kudo C."/>
            <person name="Tonouchi A."/>
        </authorList>
    </citation>
    <scope>NUCLEOTIDE SEQUENCE [LARGE SCALE GENOMIC DNA]</scope>
    <source>
        <strain evidence="12 13">AX-7</strain>
    </source>
</reference>
<comment type="catalytic activity">
    <reaction evidence="9 11">
        <text>hydrogencarbonate + L-glutamine + 2 ATP + H2O = carbamoyl phosphate + L-glutamate + 2 ADP + phosphate + 2 H(+)</text>
        <dbReference type="Rhea" id="RHEA:18633"/>
        <dbReference type="ChEBI" id="CHEBI:15377"/>
        <dbReference type="ChEBI" id="CHEBI:15378"/>
        <dbReference type="ChEBI" id="CHEBI:17544"/>
        <dbReference type="ChEBI" id="CHEBI:29985"/>
        <dbReference type="ChEBI" id="CHEBI:30616"/>
        <dbReference type="ChEBI" id="CHEBI:43474"/>
        <dbReference type="ChEBI" id="CHEBI:58228"/>
        <dbReference type="ChEBI" id="CHEBI:58359"/>
        <dbReference type="ChEBI" id="CHEBI:456216"/>
        <dbReference type="EC" id="6.3.5.5"/>
    </reaction>
</comment>
<dbReference type="EC" id="6.3.5.5" evidence="11"/>
<evidence type="ECO:0000256" key="2">
    <source>
        <dbReference type="ARBA" id="ARBA00005077"/>
    </source>
</evidence>
<dbReference type="GO" id="GO:0005524">
    <property type="term" value="F:ATP binding"/>
    <property type="evidence" value="ECO:0007669"/>
    <property type="project" value="UniProtKB-UniRule"/>
</dbReference>
<dbReference type="KEGG" id="ccot:CCAX7_49390"/>
<evidence type="ECO:0000256" key="10">
    <source>
        <dbReference type="ARBA" id="ARBA00049285"/>
    </source>
</evidence>
<feature type="active site" description="Nucleophile" evidence="11">
    <location>
        <position position="252"/>
    </location>
</feature>
<keyword evidence="8 11" id="KW-0665">Pyrimidine biosynthesis</keyword>
<name>A0A402CPX9_9BACT</name>
<feature type="region of interest" description="CPSase" evidence="11">
    <location>
        <begin position="1"/>
        <end position="176"/>
    </location>
</feature>
<dbReference type="PRINTS" id="PR00099">
    <property type="entry name" value="CPSGATASE"/>
</dbReference>
<comment type="function">
    <text evidence="11">Small subunit of the glutamine-dependent carbamoyl phosphate synthetase (CPSase). CPSase catalyzes the formation of carbamoyl phosphate from the ammonia moiety of glutamine, carbonate, and phosphate donated by ATP, constituting the first step of 2 biosynthetic pathways, one leading to arginine and/or urea and the other to pyrimidine nucleotides. The small subunit (glutamine amidotransferase) binds and cleaves glutamine to supply the large subunit with the substrate ammonia.</text>
</comment>
<dbReference type="PRINTS" id="PR00096">
    <property type="entry name" value="GATASE"/>
</dbReference>
<feature type="binding site" evidence="11">
    <location>
        <position position="294"/>
    </location>
    <ligand>
        <name>L-glutamine</name>
        <dbReference type="ChEBI" id="CHEBI:58359"/>
    </ligand>
</feature>
<dbReference type="EMBL" id="AP025739">
    <property type="protein sequence ID" value="BDI32888.1"/>
    <property type="molecule type" value="Genomic_DNA"/>
</dbReference>
<dbReference type="NCBIfam" id="NF009475">
    <property type="entry name" value="PRK12838.1"/>
    <property type="match status" value="1"/>
</dbReference>
<evidence type="ECO:0000256" key="6">
    <source>
        <dbReference type="ARBA" id="ARBA00022840"/>
    </source>
</evidence>
<dbReference type="SMART" id="SM01097">
    <property type="entry name" value="CPSase_sm_chain"/>
    <property type="match status" value="1"/>
</dbReference>
<dbReference type="InterPro" id="IPR050472">
    <property type="entry name" value="Anth_synth/Amidotransfase"/>
</dbReference>
<gene>
    <name evidence="11 12" type="primary">carA</name>
    <name evidence="12" type="ORF">CCAX7_49390</name>
</gene>
<feature type="binding site" evidence="11">
    <location>
        <position position="297"/>
    </location>
    <ligand>
        <name>L-glutamine</name>
        <dbReference type="ChEBI" id="CHEBI:58359"/>
    </ligand>
</feature>
<dbReference type="HAMAP" id="MF_01209">
    <property type="entry name" value="CPSase_S_chain"/>
    <property type="match status" value="1"/>
</dbReference>
<dbReference type="PANTHER" id="PTHR43418">
    <property type="entry name" value="MULTIFUNCTIONAL TRYPTOPHAN BIOSYNTHESIS PROTEIN-RELATED"/>
    <property type="match status" value="1"/>
</dbReference>
<keyword evidence="5 11" id="KW-0547">Nucleotide-binding</keyword>
<comment type="pathway">
    <text evidence="2 11">Amino-acid biosynthesis; L-arginine biosynthesis; carbamoyl phosphate from bicarbonate: step 1/1.</text>
</comment>
<comment type="pathway">
    <text evidence="1 11">Pyrimidine metabolism; UMP biosynthesis via de novo pathway; (S)-dihydroorotate from bicarbonate: step 1/3.</text>
</comment>
<dbReference type="PANTHER" id="PTHR43418:SF7">
    <property type="entry name" value="CARBAMOYL-PHOSPHATE SYNTHASE SMALL CHAIN"/>
    <property type="match status" value="1"/>
</dbReference>
<keyword evidence="4 11" id="KW-0436">Ligase</keyword>
<sequence>MSNAYLVLADGTTYTGTAFGAIGTSIGEVVFNTGMTGYQEILTDPSYAGQLVTLTYPLIGNYGVTPDDFESRQVQVAGFIIKELDDAPSNWRSQGTLDEFLKTHNVVGVRGLDTRVLAQKLRSVGVMMGAISSDKTPEELKALLDSAASYEDVDFVSRVSTDEPFVWPSSTGETKYKISLLDCGVKFNILRSLASLGAEVTVYPSNTSAETILATDPDGVFLSPGPGDPHLLGDIVQQVKILSHAKPTMGICLGNQLLGCAFGGHTFKLPFGHRGANHPVKDLETGRVVITSQNHGYALAPDGFEDPDVEVWQINLNDGTVEGLRHKTLPVFSIQYHPEASPGPTDSRGYFGRFLEMIDEQRAK</sequence>
<dbReference type="GO" id="GO:0044205">
    <property type="term" value="P:'de novo' UMP biosynthetic process"/>
    <property type="evidence" value="ECO:0007669"/>
    <property type="project" value="UniProtKB-UniRule"/>
</dbReference>
<feature type="binding site" evidence="11">
    <location>
        <position position="227"/>
    </location>
    <ligand>
        <name>L-glutamine</name>
        <dbReference type="ChEBI" id="CHEBI:58359"/>
    </ligand>
</feature>
<dbReference type="GO" id="GO:0006541">
    <property type="term" value="P:glutamine metabolic process"/>
    <property type="evidence" value="ECO:0007669"/>
    <property type="project" value="InterPro"/>
</dbReference>
<evidence type="ECO:0000256" key="1">
    <source>
        <dbReference type="ARBA" id="ARBA00004812"/>
    </source>
</evidence>
<dbReference type="PRINTS" id="PR00097">
    <property type="entry name" value="ANTSNTHASEII"/>
</dbReference>
<protein>
    <recommendedName>
        <fullName evidence="11">Carbamoyl phosphate synthase small chain</fullName>
        <ecNumber evidence="11">6.3.5.5</ecNumber>
    </recommendedName>
    <alternativeName>
        <fullName evidence="11">Carbamoyl phosphate synthetase glutamine chain</fullName>
    </alternativeName>
</protein>
<dbReference type="GO" id="GO:0006207">
    <property type="term" value="P:'de novo' pyrimidine nucleobase biosynthetic process"/>
    <property type="evidence" value="ECO:0007669"/>
    <property type="project" value="InterPro"/>
</dbReference>
<comment type="catalytic activity">
    <reaction evidence="10 11">
        <text>L-glutamine + H2O = L-glutamate + NH4(+)</text>
        <dbReference type="Rhea" id="RHEA:15889"/>
        <dbReference type="ChEBI" id="CHEBI:15377"/>
        <dbReference type="ChEBI" id="CHEBI:28938"/>
        <dbReference type="ChEBI" id="CHEBI:29985"/>
        <dbReference type="ChEBI" id="CHEBI:58359"/>
    </reaction>
</comment>
<feature type="binding site" evidence="11">
    <location>
        <position position="46"/>
    </location>
    <ligand>
        <name>L-glutamine</name>
        <dbReference type="ChEBI" id="CHEBI:58359"/>
    </ligand>
</feature>
<evidence type="ECO:0000256" key="9">
    <source>
        <dbReference type="ARBA" id="ARBA00048816"/>
    </source>
</evidence>
<dbReference type="InterPro" id="IPR035686">
    <property type="entry name" value="CPSase_GATase1"/>
</dbReference>
<evidence type="ECO:0000256" key="8">
    <source>
        <dbReference type="ARBA" id="ARBA00022975"/>
    </source>
</evidence>
<dbReference type="InterPro" id="IPR017926">
    <property type="entry name" value="GATASE"/>
</dbReference>
<feature type="binding site" evidence="11">
    <location>
        <position position="253"/>
    </location>
    <ligand>
        <name>L-glutamine</name>
        <dbReference type="ChEBI" id="CHEBI:58359"/>
    </ligand>
</feature>
<evidence type="ECO:0000256" key="11">
    <source>
        <dbReference type="HAMAP-Rule" id="MF_01209"/>
    </source>
</evidence>
<dbReference type="AlphaFoldDB" id="A0A402CPX9"/>
<accession>A0A402CPX9</accession>
<dbReference type="InterPro" id="IPR006274">
    <property type="entry name" value="CarbamoylP_synth_ssu"/>
</dbReference>
<evidence type="ECO:0000313" key="13">
    <source>
        <dbReference type="Proteomes" id="UP000287394"/>
    </source>
</evidence>
<organism evidence="12 13">
    <name type="scientific">Capsulimonas corticalis</name>
    <dbReference type="NCBI Taxonomy" id="2219043"/>
    <lineage>
        <taxon>Bacteria</taxon>
        <taxon>Bacillati</taxon>
        <taxon>Armatimonadota</taxon>
        <taxon>Armatimonadia</taxon>
        <taxon>Capsulimonadales</taxon>
        <taxon>Capsulimonadaceae</taxon>
        <taxon>Capsulimonas</taxon>
    </lineage>
</organism>
<dbReference type="Proteomes" id="UP000287394">
    <property type="component" value="Chromosome"/>
</dbReference>
<dbReference type="InterPro" id="IPR036480">
    <property type="entry name" value="CarbP_synth_ssu_N_sf"/>
</dbReference>
<dbReference type="FunFam" id="3.50.30.20:FF:000001">
    <property type="entry name" value="Carbamoyl-phosphate synthase small chain"/>
    <property type="match status" value="1"/>
</dbReference>
<dbReference type="SUPFAM" id="SSF52317">
    <property type="entry name" value="Class I glutamine amidotransferase-like"/>
    <property type="match status" value="1"/>
</dbReference>
<dbReference type="OrthoDB" id="9804328at2"/>
<dbReference type="InterPro" id="IPR029062">
    <property type="entry name" value="Class_I_gatase-like"/>
</dbReference>
<dbReference type="CDD" id="cd01744">
    <property type="entry name" value="GATase1_CPSase"/>
    <property type="match status" value="1"/>
</dbReference>
<keyword evidence="7 11" id="KW-0315">Glutamine amidotransferase</keyword>
<evidence type="ECO:0000256" key="3">
    <source>
        <dbReference type="ARBA" id="ARBA00007800"/>
    </source>
</evidence>
<keyword evidence="6 11" id="KW-0067">ATP-binding</keyword>
<keyword evidence="11" id="KW-0055">Arginine biosynthesis</keyword>
<dbReference type="NCBIfam" id="TIGR01368">
    <property type="entry name" value="CPSaseIIsmall"/>
    <property type="match status" value="1"/>
</dbReference>
<keyword evidence="13" id="KW-1185">Reference proteome</keyword>
<comment type="subunit">
    <text evidence="11">Composed of two chains; the small (or glutamine) chain promotes the hydrolysis of glutamine to ammonia, which is used by the large (or ammonia) chain to synthesize carbamoyl phosphate. Tetramer of heterodimers (alpha,beta)4.</text>
</comment>
<dbReference type="InterPro" id="IPR002474">
    <property type="entry name" value="CarbamoylP_synth_ssu_N"/>
</dbReference>
<feature type="binding site" evidence="11">
    <location>
        <position position="225"/>
    </location>
    <ligand>
        <name>L-glutamine</name>
        <dbReference type="ChEBI" id="CHEBI:58359"/>
    </ligand>
</feature>
<evidence type="ECO:0000256" key="4">
    <source>
        <dbReference type="ARBA" id="ARBA00022598"/>
    </source>
</evidence>
<evidence type="ECO:0000256" key="5">
    <source>
        <dbReference type="ARBA" id="ARBA00022741"/>
    </source>
</evidence>
<feature type="binding site" evidence="11">
    <location>
        <position position="256"/>
    </location>
    <ligand>
        <name>L-glutamine</name>
        <dbReference type="ChEBI" id="CHEBI:58359"/>
    </ligand>
</feature>
<feature type="active site" evidence="11">
    <location>
        <position position="337"/>
    </location>
</feature>
<evidence type="ECO:0000256" key="7">
    <source>
        <dbReference type="ARBA" id="ARBA00022962"/>
    </source>
</evidence>
<dbReference type="Pfam" id="PF00117">
    <property type="entry name" value="GATase"/>
    <property type="match status" value="1"/>
</dbReference>